<keyword evidence="13" id="KW-1185">Reference proteome</keyword>
<evidence type="ECO:0000256" key="3">
    <source>
        <dbReference type="ARBA" id="ARBA00005043"/>
    </source>
</evidence>
<protein>
    <recommendedName>
        <fullName evidence="5">Elongator complex protein 2</fullName>
    </recommendedName>
</protein>
<dbReference type="EMBL" id="JABFAD010000011">
    <property type="protein sequence ID" value="MBA0813453.1"/>
    <property type="molecule type" value="Genomic_DNA"/>
</dbReference>
<evidence type="ECO:0000256" key="9">
    <source>
        <dbReference type="ARBA" id="ARBA00022737"/>
    </source>
</evidence>
<dbReference type="PANTHER" id="PTHR44111">
    <property type="entry name" value="ELONGATOR COMPLEX PROTEIN 2"/>
    <property type="match status" value="1"/>
</dbReference>
<dbReference type="OrthoDB" id="27911at2759"/>
<dbReference type="Gene3D" id="2.130.10.10">
    <property type="entry name" value="YVTN repeat-like/Quinoprotein amine dehydrogenase"/>
    <property type="match status" value="1"/>
</dbReference>
<dbReference type="GO" id="GO:0002098">
    <property type="term" value="P:tRNA wobble uridine modification"/>
    <property type="evidence" value="ECO:0007669"/>
    <property type="project" value="InterPro"/>
</dbReference>
<evidence type="ECO:0000313" key="12">
    <source>
        <dbReference type="EMBL" id="MBA0813453.1"/>
    </source>
</evidence>
<comment type="pathway">
    <text evidence="3">tRNA modification; 5-methoxycarbonylmethyl-2-thiouridine-tRNA biosynthesis.</text>
</comment>
<feature type="non-terminal residue" evidence="12">
    <location>
        <position position="1"/>
    </location>
</feature>
<accession>A0A7J9HUU6</accession>
<dbReference type="GO" id="GO:0005634">
    <property type="term" value="C:nucleus"/>
    <property type="evidence" value="ECO:0007669"/>
    <property type="project" value="UniProtKB-SubCell"/>
</dbReference>
<evidence type="ECO:0000256" key="6">
    <source>
        <dbReference type="ARBA" id="ARBA00022490"/>
    </source>
</evidence>
<keyword evidence="9" id="KW-0677">Repeat</keyword>
<dbReference type="Proteomes" id="UP000593560">
    <property type="component" value="Unassembled WGS sequence"/>
</dbReference>
<dbReference type="InterPro" id="IPR036322">
    <property type="entry name" value="WD40_repeat_dom_sf"/>
</dbReference>
<keyword evidence="8" id="KW-0819">tRNA processing</keyword>
<evidence type="ECO:0000256" key="4">
    <source>
        <dbReference type="ARBA" id="ARBA00005881"/>
    </source>
</evidence>
<comment type="subcellular location">
    <subcellularLocation>
        <location evidence="2">Cytoplasm</location>
    </subcellularLocation>
    <subcellularLocation>
        <location evidence="1">Nucleus</location>
    </subcellularLocation>
</comment>
<evidence type="ECO:0000256" key="5">
    <source>
        <dbReference type="ARBA" id="ARBA00020267"/>
    </source>
</evidence>
<reference evidence="12 13" key="1">
    <citation type="journal article" date="2019" name="Genome Biol. Evol.">
        <title>Insights into the evolution of the New World diploid cottons (Gossypium, subgenus Houzingenia) based on genome sequencing.</title>
        <authorList>
            <person name="Grover C.E."/>
            <person name="Arick M.A. 2nd"/>
            <person name="Thrash A."/>
            <person name="Conover J.L."/>
            <person name="Sanders W.S."/>
            <person name="Peterson D.G."/>
            <person name="Frelichowski J.E."/>
            <person name="Scheffler J.A."/>
            <person name="Scheffler B.E."/>
            <person name="Wendel J.F."/>
        </authorList>
    </citation>
    <scope>NUCLEOTIDE SEQUENCE [LARGE SCALE GENOMIC DNA]</scope>
    <source>
        <strain evidence="12">0</strain>
        <tissue evidence="12">Leaf</tissue>
    </source>
</reference>
<gene>
    <name evidence="12" type="ORF">Gohar_027301</name>
</gene>
<dbReference type="PROSITE" id="PS50294">
    <property type="entry name" value="WD_REPEATS_REGION"/>
    <property type="match status" value="1"/>
</dbReference>
<dbReference type="PANTHER" id="PTHR44111:SF1">
    <property type="entry name" value="ELONGATOR COMPLEX PROTEIN 2"/>
    <property type="match status" value="1"/>
</dbReference>
<organism evidence="12 13">
    <name type="scientific">Gossypium harknessii</name>
    <dbReference type="NCBI Taxonomy" id="34285"/>
    <lineage>
        <taxon>Eukaryota</taxon>
        <taxon>Viridiplantae</taxon>
        <taxon>Streptophyta</taxon>
        <taxon>Embryophyta</taxon>
        <taxon>Tracheophyta</taxon>
        <taxon>Spermatophyta</taxon>
        <taxon>Magnoliopsida</taxon>
        <taxon>eudicotyledons</taxon>
        <taxon>Gunneridae</taxon>
        <taxon>Pentapetalae</taxon>
        <taxon>rosids</taxon>
        <taxon>malvids</taxon>
        <taxon>Malvales</taxon>
        <taxon>Malvaceae</taxon>
        <taxon>Malvoideae</taxon>
        <taxon>Gossypium</taxon>
    </lineage>
</organism>
<evidence type="ECO:0000256" key="11">
    <source>
        <dbReference type="PROSITE-ProRule" id="PRU00221"/>
    </source>
</evidence>
<comment type="caution">
    <text evidence="12">The sequence shown here is derived from an EMBL/GenBank/DDBJ whole genome shotgun (WGS) entry which is preliminary data.</text>
</comment>
<dbReference type="InterPro" id="IPR037289">
    <property type="entry name" value="Elp2"/>
</dbReference>
<evidence type="ECO:0000256" key="2">
    <source>
        <dbReference type="ARBA" id="ARBA00004496"/>
    </source>
</evidence>
<dbReference type="AlphaFoldDB" id="A0A7J9HUU6"/>
<name>A0A7J9HUU6_9ROSI</name>
<sequence length="223" mass="25108">AQSATVAEIWLWQVGSWKAVGRFQSHSLTVTQMEFSHDDNLLLAVSRDRQFSIFKINRAGNDEIDYKLVARQEAHKRIIWACSWNPFGHEFATGSRDKTVKIWGVEKTSSVKPLLTLPQFDSSVTALSWVGLDRQRNDGLLAVGMESGLLQIWSLHVERSDDSIPTPGVATAQIIRLDPFMCHVSAVNRLAWKNPENNEYSTNLQLASCGADHCVRLYEVIVQ</sequence>
<dbReference type="Pfam" id="PF00400">
    <property type="entry name" value="WD40"/>
    <property type="match status" value="3"/>
</dbReference>
<evidence type="ECO:0000256" key="8">
    <source>
        <dbReference type="ARBA" id="ARBA00022694"/>
    </source>
</evidence>
<feature type="repeat" description="WD" evidence="11">
    <location>
        <begin position="72"/>
        <end position="113"/>
    </location>
</feature>
<evidence type="ECO:0000256" key="7">
    <source>
        <dbReference type="ARBA" id="ARBA00022574"/>
    </source>
</evidence>
<keyword evidence="7 11" id="KW-0853">WD repeat</keyword>
<dbReference type="GO" id="GO:0005737">
    <property type="term" value="C:cytoplasm"/>
    <property type="evidence" value="ECO:0007669"/>
    <property type="project" value="UniProtKB-SubCell"/>
</dbReference>
<keyword evidence="10" id="KW-0539">Nucleus</keyword>
<dbReference type="GO" id="GO:0033588">
    <property type="term" value="C:elongator holoenzyme complex"/>
    <property type="evidence" value="ECO:0007669"/>
    <property type="project" value="InterPro"/>
</dbReference>
<dbReference type="InterPro" id="IPR015943">
    <property type="entry name" value="WD40/YVTN_repeat-like_dom_sf"/>
</dbReference>
<comment type="similarity">
    <text evidence="4">Belongs to the WD repeat ELP2 family.</text>
</comment>
<keyword evidence="6" id="KW-0963">Cytoplasm</keyword>
<dbReference type="SUPFAM" id="SSF50978">
    <property type="entry name" value="WD40 repeat-like"/>
    <property type="match status" value="1"/>
</dbReference>
<evidence type="ECO:0000313" key="13">
    <source>
        <dbReference type="Proteomes" id="UP000593560"/>
    </source>
</evidence>
<dbReference type="SMART" id="SM00320">
    <property type="entry name" value="WD40"/>
    <property type="match status" value="4"/>
</dbReference>
<proteinExistence type="inferred from homology"/>
<evidence type="ECO:0000256" key="1">
    <source>
        <dbReference type="ARBA" id="ARBA00004123"/>
    </source>
</evidence>
<dbReference type="InterPro" id="IPR001680">
    <property type="entry name" value="WD40_rpt"/>
</dbReference>
<dbReference type="PROSITE" id="PS50082">
    <property type="entry name" value="WD_REPEATS_2"/>
    <property type="match status" value="1"/>
</dbReference>
<evidence type="ECO:0000256" key="10">
    <source>
        <dbReference type="ARBA" id="ARBA00023242"/>
    </source>
</evidence>